<evidence type="ECO:0000313" key="3">
    <source>
        <dbReference type="Proteomes" id="UP000198418"/>
    </source>
</evidence>
<dbReference type="AlphaFoldDB" id="A0A212QLN9"/>
<dbReference type="GO" id="GO:0032259">
    <property type="term" value="P:methylation"/>
    <property type="evidence" value="ECO:0007669"/>
    <property type="project" value="UniProtKB-KW"/>
</dbReference>
<dbReference type="Pfam" id="PF13649">
    <property type="entry name" value="Methyltransf_25"/>
    <property type="match status" value="1"/>
</dbReference>
<dbReference type="Gene3D" id="1.10.10.10">
    <property type="entry name" value="Winged helix-like DNA-binding domain superfamily/Winged helix DNA-binding domain"/>
    <property type="match status" value="1"/>
</dbReference>
<name>A0A212QLN9_RHOAC</name>
<keyword evidence="3" id="KW-1185">Reference proteome</keyword>
<evidence type="ECO:0000313" key="2">
    <source>
        <dbReference type="EMBL" id="SNB60264.1"/>
    </source>
</evidence>
<organism evidence="2 3">
    <name type="scientific">Rhodoblastus acidophilus</name>
    <name type="common">Rhodopseudomonas acidophila</name>
    <dbReference type="NCBI Taxonomy" id="1074"/>
    <lineage>
        <taxon>Bacteria</taxon>
        <taxon>Pseudomonadati</taxon>
        <taxon>Pseudomonadota</taxon>
        <taxon>Alphaproteobacteria</taxon>
        <taxon>Hyphomicrobiales</taxon>
        <taxon>Rhodoblastaceae</taxon>
        <taxon>Rhodoblastus</taxon>
    </lineage>
</organism>
<reference evidence="3" key="1">
    <citation type="submission" date="2017-06" db="EMBL/GenBank/DDBJ databases">
        <authorList>
            <person name="Varghese N."/>
            <person name="Submissions S."/>
        </authorList>
    </citation>
    <scope>NUCLEOTIDE SEQUENCE [LARGE SCALE GENOMIC DNA]</scope>
    <source>
        <strain evidence="3">DSM 137</strain>
    </source>
</reference>
<dbReference type="Gene3D" id="3.40.50.150">
    <property type="entry name" value="Vaccinia Virus protein VP39"/>
    <property type="match status" value="1"/>
</dbReference>
<dbReference type="PANTHER" id="PTHR45128">
    <property type="entry name" value="METHYLTRANSFERASE TYPE 11"/>
    <property type="match status" value="1"/>
</dbReference>
<dbReference type="InterPro" id="IPR036388">
    <property type="entry name" value="WH-like_DNA-bd_sf"/>
</dbReference>
<protein>
    <submittedName>
        <fullName evidence="2">Methyltransferase domain-containing protein</fullName>
    </submittedName>
</protein>
<sequence>MTGKDELKAQFRAMARGAQTLGLGYIGVVNGLFAALRRLDAASADDLAQTAGMDAGYVRRWCDGAYAFGLLEAEGDLFGLSEMGAALDPEIEGTLMPVAGQAMMSMHMAERAADFMRTGARPGEQVMFERPTLGPLFGAMLEASFTRLFSQTIAPSLPVVAEIAARGGLVVDLGCGNGWCLRALLRDRPLLRGLGFDGFDGNIAQARALAEKAGMSDRLRFAHGDLHDAKLEEKADLIVMNRALHHVWEAGPQEFMAKLRDALKPGGAVAIWEPDWPEDRALLRTPARQGFAFQNLSEHVQGNHLLQATEIAAAFKAAGMTTEIFRFAEGQEAVIVARSGC</sequence>
<dbReference type="Proteomes" id="UP000198418">
    <property type="component" value="Unassembled WGS sequence"/>
</dbReference>
<evidence type="ECO:0000259" key="1">
    <source>
        <dbReference type="Pfam" id="PF13649"/>
    </source>
</evidence>
<dbReference type="InterPro" id="IPR041698">
    <property type="entry name" value="Methyltransf_25"/>
</dbReference>
<dbReference type="CDD" id="cd02440">
    <property type="entry name" value="AdoMet_MTases"/>
    <property type="match status" value="1"/>
</dbReference>
<proteinExistence type="predicted"/>
<dbReference type="EMBL" id="FYDG01000001">
    <property type="protein sequence ID" value="SNB60264.1"/>
    <property type="molecule type" value="Genomic_DNA"/>
</dbReference>
<gene>
    <name evidence="2" type="ORF">SAMN06265338_101773</name>
</gene>
<keyword evidence="2" id="KW-0489">Methyltransferase</keyword>
<keyword evidence="2" id="KW-0808">Transferase</keyword>
<accession>A0A212QLN9</accession>
<dbReference type="SUPFAM" id="SSF53335">
    <property type="entry name" value="S-adenosyl-L-methionine-dependent methyltransferases"/>
    <property type="match status" value="1"/>
</dbReference>
<feature type="domain" description="Methyltransferase" evidence="1">
    <location>
        <begin position="170"/>
        <end position="267"/>
    </location>
</feature>
<dbReference type="InterPro" id="IPR053173">
    <property type="entry name" value="SAM-binding_MTase"/>
</dbReference>
<dbReference type="OrthoDB" id="9766840at2"/>
<dbReference type="GO" id="GO:0008168">
    <property type="term" value="F:methyltransferase activity"/>
    <property type="evidence" value="ECO:0007669"/>
    <property type="project" value="UniProtKB-KW"/>
</dbReference>
<dbReference type="RefSeq" id="WP_088519206.1">
    <property type="nucleotide sequence ID" value="NZ_FYDG01000001.1"/>
</dbReference>
<dbReference type="InterPro" id="IPR029063">
    <property type="entry name" value="SAM-dependent_MTases_sf"/>
</dbReference>